<dbReference type="Proteomes" id="UP001227230">
    <property type="component" value="Chromosome 7"/>
</dbReference>
<protein>
    <submittedName>
        <fullName evidence="2">Uncharacterized protein</fullName>
    </submittedName>
</protein>
<dbReference type="EMBL" id="CP126654">
    <property type="protein sequence ID" value="WJZ92205.1"/>
    <property type="molecule type" value="Genomic_DNA"/>
</dbReference>
<organism evidence="2 3">
    <name type="scientific">Vitis vinifera</name>
    <name type="common">Grape</name>
    <dbReference type="NCBI Taxonomy" id="29760"/>
    <lineage>
        <taxon>Eukaryota</taxon>
        <taxon>Viridiplantae</taxon>
        <taxon>Streptophyta</taxon>
        <taxon>Embryophyta</taxon>
        <taxon>Tracheophyta</taxon>
        <taxon>Spermatophyta</taxon>
        <taxon>Magnoliopsida</taxon>
        <taxon>eudicotyledons</taxon>
        <taxon>Gunneridae</taxon>
        <taxon>Pentapetalae</taxon>
        <taxon>rosids</taxon>
        <taxon>Vitales</taxon>
        <taxon>Vitaceae</taxon>
        <taxon>Viteae</taxon>
        <taxon>Vitis</taxon>
    </lineage>
</organism>
<feature type="region of interest" description="Disordered" evidence="1">
    <location>
        <begin position="27"/>
        <end position="61"/>
    </location>
</feature>
<feature type="compositionally biased region" description="Basic and acidic residues" evidence="1">
    <location>
        <begin position="42"/>
        <end position="54"/>
    </location>
</feature>
<keyword evidence="3" id="KW-1185">Reference proteome</keyword>
<evidence type="ECO:0000256" key="1">
    <source>
        <dbReference type="SAM" id="MobiDB-lite"/>
    </source>
</evidence>
<gene>
    <name evidence="2" type="ORF">VitviT2T_011216</name>
</gene>
<evidence type="ECO:0000313" key="3">
    <source>
        <dbReference type="Proteomes" id="UP001227230"/>
    </source>
</evidence>
<sequence>MLPLRLLRSLVLGDTINNHPLHLHHHHHHHDVVDDDEEEEEETHRSVEEFESSRHKPRNRRNCKPKTPVLFFIPTKEVVQDTYRLATLARDMGMDLHPTPSLSHIIFSCPSFSSSSSSPSPLSSKSLPSSWSWSWSSSSSSWPLPNYAVPLPFPSLSQAPLTHLHSFVTLSRGLFKVVFVTHRGDSNEGNDGRASNWDCSSLSLFSRISGDRIQTMEGFCRALTGVGWSLFKTKKNPSLDSGGRRIRGCNSAYLFRKVESNRVRARLGNGDGGEASGECRVRELRLPPLDFRNAPLRILQYILLMTDDIFYLA</sequence>
<evidence type="ECO:0000313" key="2">
    <source>
        <dbReference type="EMBL" id="WJZ92205.1"/>
    </source>
</evidence>
<name>A0ABY9CA44_VITVI</name>
<proteinExistence type="predicted"/>
<accession>A0ABY9CA44</accession>
<reference evidence="2 3" key="1">
    <citation type="journal article" date="2023" name="Hortic Res">
        <title>The complete reference genome for grapevine (Vitis vinifera L.) genetics and breeding.</title>
        <authorList>
            <person name="Shi X."/>
            <person name="Cao S."/>
            <person name="Wang X."/>
            <person name="Huang S."/>
            <person name="Wang Y."/>
            <person name="Liu Z."/>
            <person name="Liu W."/>
            <person name="Leng X."/>
            <person name="Peng Y."/>
            <person name="Wang N."/>
            <person name="Wang Y."/>
            <person name="Ma Z."/>
            <person name="Xu X."/>
            <person name="Zhang F."/>
            <person name="Xue H."/>
            <person name="Zhong H."/>
            <person name="Wang Y."/>
            <person name="Zhang K."/>
            <person name="Velt A."/>
            <person name="Avia K."/>
            <person name="Holtgrawe D."/>
            <person name="Grimplet J."/>
            <person name="Matus J.T."/>
            <person name="Ware D."/>
            <person name="Wu X."/>
            <person name="Wang H."/>
            <person name="Liu C."/>
            <person name="Fang Y."/>
            <person name="Rustenholz C."/>
            <person name="Cheng Z."/>
            <person name="Xiao H."/>
            <person name="Zhou Y."/>
        </authorList>
    </citation>
    <scope>NUCLEOTIDE SEQUENCE [LARGE SCALE GENOMIC DNA]</scope>
    <source>
        <strain evidence="3">cv. Pinot noir / PN40024</strain>
        <tissue evidence="2">Leaf</tissue>
    </source>
</reference>